<dbReference type="OrthoDB" id="1802755at2"/>
<organism evidence="1 2">
    <name type="scientific">Hespellia stercorisuis DSM 15480</name>
    <dbReference type="NCBI Taxonomy" id="1121950"/>
    <lineage>
        <taxon>Bacteria</taxon>
        <taxon>Bacillati</taxon>
        <taxon>Bacillota</taxon>
        <taxon>Clostridia</taxon>
        <taxon>Lachnospirales</taxon>
        <taxon>Lachnospiraceae</taxon>
        <taxon>Hespellia</taxon>
    </lineage>
</organism>
<dbReference type="Pfam" id="PF14284">
    <property type="entry name" value="PcfJ"/>
    <property type="match status" value="1"/>
</dbReference>
<accession>A0A1M6MUI3</accession>
<keyword evidence="2" id="KW-1185">Reference proteome</keyword>
<dbReference type="EMBL" id="FQZY01000020">
    <property type="protein sequence ID" value="SHJ87168.1"/>
    <property type="molecule type" value="Genomic_DNA"/>
</dbReference>
<name>A0A1M6MUI3_9FIRM</name>
<dbReference type="InterPro" id="IPR025586">
    <property type="entry name" value="PcfJ"/>
</dbReference>
<dbReference type="RefSeq" id="WP_073108104.1">
    <property type="nucleotide sequence ID" value="NZ_FQZY01000020.1"/>
</dbReference>
<evidence type="ECO:0000313" key="1">
    <source>
        <dbReference type="EMBL" id="SHJ87168.1"/>
    </source>
</evidence>
<gene>
    <name evidence="1" type="ORF">SAMN02745243_01603</name>
</gene>
<dbReference type="STRING" id="1121950.SAMN02745243_01603"/>
<dbReference type="AlphaFoldDB" id="A0A1M6MUI3"/>
<reference evidence="1 2" key="1">
    <citation type="submission" date="2016-11" db="EMBL/GenBank/DDBJ databases">
        <authorList>
            <person name="Jaros S."/>
            <person name="Januszkiewicz K."/>
            <person name="Wedrychowicz H."/>
        </authorList>
    </citation>
    <scope>NUCLEOTIDE SEQUENCE [LARGE SCALE GENOMIC DNA]</scope>
    <source>
        <strain evidence="1 2">DSM 15480</strain>
    </source>
</reference>
<dbReference type="Proteomes" id="UP000184301">
    <property type="component" value="Unassembled WGS sequence"/>
</dbReference>
<protein>
    <submittedName>
        <fullName evidence="1">PcfJ-like protein</fullName>
    </submittedName>
</protein>
<evidence type="ECO:0000313" key="2">
    <source>
        <dbReference type="Proteomes" id="UP000184301"/>
    </source>
</evidence>
<sequence length="663" mass="78155">MKWKKLLETEPCTAPEGQWEKVVGRCQLVEVDEHQALEVDLFVDGQLKARYFADQEEMAFNAFIGTGWRRVKIDNVARICQGETPLKNDYYYCTNEWEFASEADKKMAATYLDDTFINWFENSVIRIKNDRAYERKQQRIEDMMAAVPCVPDEAEAWVKDKVFQGDLLFLQKDKKRTTYSCTACGAHSWKKVGWKHGEQTTCPRCGAPVTAYSRRQEKKATEPVIILQTYEEKKETCIPGVTHSEKKWIERQFKAVCSWTPEGKEIEMYEQRRAIIPEGECWGKVWNGQLSEADEFTQEFWDRNRSNKRFLQSYLWPGNLKEVLPCGHLENSGLDLMTNKGQKFDVNTYITTFHQRPWLEYLAKAGLVRMVQDIVRIYGWYGNPNCIYEEGQTLQDALRIDGNRVSRMKQVNGGLNTLEWLQYEEQQGIKITTESLQWLADNNLDMEECTEILHELRSVNRMVNYMKKQDVKPKDLVTTWKDYLRMAAAAGYDTTDDIVRLPKDLRARHDQLVEMAQEKDDKERLKEYRPLDKKIKNRLPEVRRYFWENQDYMVIPAGCCEELMKEGRLLHHCVARDSHYMKKMADGKSWICFLRKKDDLETPYYTLEVDMKDDHIIQWYSKFDRKPDEKEISKVLTKYKNSIKQKQEKVAIPIEQPQRVAIA</sequence>
<proteinExistence type="predicted"/>